<evidence type="ECO:0000313" key="11">
    <source>
        <dbReference type="Proteomes" id="UP000572984"/>
    </source>
</evidence>
<dbReference type="RefSeq" id="WP_181052484.1">
    <property type="nucleotide sequence ID" value="NZ_JACDXJ010000001.1"/>
</dbReference>
<dbReference type="EMBL" id="JACDXJ010000001">
    <property type="protein sequence ID" value="MBA1156963.1"/>
    <property type="molecule type" value="Genomic_DNA"/>
</dbReference>
<dbReference type="SUPFAM" id="SSF161098">
    <property type="entry name" value="MetI-like"/>
    <property type="match status" value="1"/>
</dbReference>
<evidence type="ECO:0000256" key="6">
    <source>
        <dbReference type="ARBA" id="ARBA00022989"/>
    </source>
</evidence>
<accession>A0A838BPV0</accession>
<feature type="transmembrane region" description="Helical" evidence="8">
    <location>
        <begin position="151"/>
        <end position="172"/>
    </location>
</feature>
<evidence type="ECO:0000256" key="3">
    <source>
        <dbReference type="ARBA" id="ARBA00022448"/>
    </source>
</evidence>
<feature type="transmembrane region" description="Helical" evidence="8">
    <location>
        <begin position="99"/>
        <end position="122"/>
    </location>
</feature>
<dbReference type="PANTHER" id="PTHR42929">
    <property type="entry name" value="INNER MEMBRANE ABC TRANSPORTER PERMEASE PROTEIN YDCU-RELATED-RELATED"/>
    <property type="match status" value="1"/>
</dbReference>
<evidence type="ECO:0000256" key="4">
    <source>
        <dbReference type="ARBA" id="ARBA00022475"/>
    </source>
</evidence>
<dbReference type="GO" id="GO:0005886">
    <property type="term" value="C:plasma membrane"/>
    <property type="evidence" value="ECO:0007669"/>
    <property type="project" value="UniProtKB-SubCell"/>
</dbReference>
<reference evidence="10 11" key="1">
    <citation type="submission" date="2020-07" db="EMBL/GenBank/DDBJ databases">
        <title>Draft genome and description of Microvirga mediterraneensis Marseille-Q2068 sp. nov.</title>
        <authorList>
            <person name="Boxberger M."/>
        </authorList>
    </citation>
    <scope>NUCLEOTIDE SEQUENCE [LARGE SCALE GENOMIC DNA]</scope>
    <source>
        <strain evidence="10 11">Marseille-Q2068</strain>
    </source>
</reference>
<dbReference type="PROSITE" id="PS50928">
    <property type="entry name" value="ABC_TM1"/>
    <property type="match status" value="1"/>
</dbReference>
<proteinExistence type="inferred from homology"/>
<feature type="transmembrane region" description="Helical" evidence="8">
    <location>
        <begin position="62"/>
        <end position="87"/>
    </location>
</feature>
<evidence type="ECO:0000256" key="8">
    <source>
        <dbReference type="RuleBase" id="RU363032"/>
    </source>
</evidence>
<protein>
    <submittedName>
        <fullName evidence="10">ABC transporter permease</fullName>
    </submittedName>
</protein>
<dbReference type="InterPro" id="IPR035906">
    <property type="entry name" value="MetI-like_sf"/>
</dbReference>
<dbReference type="PANTHER" id="PTHR42929:SF1">
    <property type="entry name" value="INNER MEMBRANE ABC TRANSPORTER PERMEASE PROTEIN YDCU-RELATED"/>
    <property type="match status" value="1"/>
</dbReference>
<feature type="transmembrane region" description="Helical" evidence="8">
    <location>
        <begin position="21"/>
        <end position="42"/>
    </location>
</feature>
<evidence type="ECO:0000256" key="1">
    <source>
        <dbReference type="ARBA" id="ARBA00004651"/>
    </source>
</evidence>
<keyword evidence="7 8" id="KW-0472">Membrane</keyword>
<dbReference type="AlphaFoldDB" id="A0A838BPV0"/>
<comment type="caution">
    <text evidence="10">The sequence shown here is derived from an EMBL/GenBank/DDBJ whole genome shotgun (WGS) entry which is preliminary data.</text>
</comment>
<dbReference type="Gene3D" id="1.10.3720.10">
    <property type="entry name" value="MetI-like"/>
    <property type="match status" value="1"/>
</dbReference>
<evidence type="ECO:0000259" key="9">
    <source>
        <dbReference type="PROSITE" id="PS50928"/>
    </source>
</evidence>
<gene>
    <name evidence="10" type="ORF">H0S73_12585</name>
</gene>
<evidence type="ECO:0000313" key="10">
    <source>
        <dbReference type="EMBL" id="MBA1156963.1"/>
    </source>
</evidence>
<keyword evidence="3 8" id="KW-0813">Transport</keyword>
<keyword evidence="11" id="KW-1185">Reference proteome</keyword>
<comment type="subcellular location">
    <subcellularLocation>
        <location evidence="1 8">Cell membrane</location>
        <topology evidence="1 8">Multi-pass membrane protein</topology>
    </subcellularLocation>
</comment>
<feature type="transmembrane region" description="Helical" evidence="8">
    <location>
        <begin position="249"/>
        <end position="270"/>
    </location>
</feature>
<name>A0A838BPV0_9HYPH</name>
<organism evidence="10 11">
    <name type="scientific">Microvirga mediterraneensis</name>
    <dbReference type="NCBI Taxonomy" id="2754695"/>
    <lineage>
        <taxon>Bacteria</taxon>
        <taxon>Pseudomonadati</taxon>
        <taxon>Pseudomonadota</taxon>
        <taxon>Alphaproteobacteria</taxon>
        <taxon>Hyphomicrobiales</taxon>
        <taxon>Methylobacteriaceae</taxon>
        <taxon>Microvirga</taxon>
    </lineage>
</organism>
<dbReference type="InterPro" id="IPR000515">
    <property type="entry name" value="MetI-like"/>
</dbReference>
<dbReference type="Proteomes" id="UP000572984">
    <property type="component" value="Unassembled WGS sequence"/>
</dbReference>
<comment type="similarity">
    <text evidence="2">Belongs to the binding-protein-dependent transport system permease family. CysTW subfamily.</text>
</comment>
<dbReference type="GO" id="GO:0055085">
    <property type="term" value="P:transmembrane transport"/>
    <property type="evidence" value="ECO:0007669"/>
    <property type="project" value="InterPro"/>
</dbReference>
<keyword evidence="6 8" id="KW-1133">Transmembrane helix</keyword>
<sequence length="282" mass="30075">MTARHFWRPSGATGWALTAPATFAVIGFLVVPIGAVIAGTFMDPRGVFAPYISYFNSGFRTTVLFRTLQISALTTVISLIFGFMTAYVVSRAPGKVKSLLIVAAVFPLLTGVVVRAFAWLIILGRNGILNQTLLALGIINEPLEMLYTQGAVIVGMVYLFVPLMVLSLVGVLENIPKDVLQASSSLGASPVATFWQVLMPLAVPGLIVGAVLVFTGSFTAYATPQLLGGERQTVLATLLQQRAMVSFDWVGASTIAAIMTVITITIVLAMSHIARRINPMAT</sequence>
<evidence type="ECO:0000256" key="7">
    <source>
        <dbReference type="ARBA" id="ARBA00023136"/>
    </source>
</evidence>
<feature type="domain" description="ABC transmembrane type-1" evidence="9">
    <location>
        <begin position="64"/>
        <end position="268"/>
    </location>
</feature>
<evidence type="ECO:0000256" key="2">
    <source>
        <dbReference type="ARBA" id="ARBA00007069"/>
    </source>
</evidence>
<feature type="transmembrane region" description="Helical" evidence="8">
    <location>
        <begin position="193"/>
        <end position="214"/>
    </location>
</feature>
<keyword evidence="5 8" id="KW-0812">Transmembrane</keyword>
<dbReference type="CDD" id="cd06261">
    <property type="entry name" value="TM_PBP2"/>
    <property type="match status" value="1"/>
</dbReference>
<dbReference type="Pfam" id="PF00528">
    <property type="entry name" value="BPD_transp_1"/>
    <property type="match status" value="1"/>
</dbReference>
<evidence type="ECO:0000256" key="5">
    <source>
        <dbReference type="ARBA" id="ARBA00022692"/>
    </source>
</evidence>
<keyword evidence="4" id="KW-1003">Cell membrane</keyword>